<feature type="compositionally biased region" description="Acidic residues" evidence="5">
    <location>
        <begin position="10"/>
        <end position="24"/>
    </location>
</feature>
<dbReference type="FunFam" id="3.40.50.300:FF:000282">
    <property type="entry name" value="Strawberry notch homolog 1 (Drosophila)"/>
    <property type="match status" value="1"/>
</dbReference>
<evidence type="ECO:0000256" key="3">
    <source>
        <dbReference type="ARBA" id="ARBA00023054"/>
    </source>
</evidence>
<accession>A0A9P0XD99</accession>
<dbReference type="GO" id="GO:0031490">
    <property type="term" value="F:chromatin DNA binding"/>
    <property type="evidence" value="ECO:0007669"/>
    <property type="project" value="TreeGrafter"/>
</dbReference>
<evidence type="ECO:0000259" key="6">
    <source>
        <dbReference type="Pfam" id="PF13872"/>
    </source>
</evidence>
<feature type="domain" description="Strawberry notch AAA" evidence="6">
    <location>
        <begin position="175"/>
        <end position="480"/>
    </location>
</feature>
<dbReference type="InterPro" id="IPR039187">
    <property type="entry name" value="SNO_AAA"/>
</dbReference>
<comment type="subcellular location">
    <subcellularLocation>
        <location evidence="1">Nucleus</location>
    </subcellularLocation>
</comment>
<evidence type="ECO:0000256" key="2">
    <source>
        <dbReference type="ARBA" id="ARBA00006992"/>
    </source>
</evidence>
<dbReference type="SUPFAM" id="SSF52540">
    <property type="entry name" value="P-loop containing nucleoside triphosphate hydrolases"/>
    <property type="match status" value="1"/>
</dbReference>
<evidence type="ECO:0000256" key="1">
    <source>
        <dbReference type="ARBA" id="ARBA00004123"/>
    </source>
</evidence>
<sequence>MSKRAFDNPPSDDSDFDDDEDPDNLEVPGGGKTLAAAARFGDKKPTPPVIIRPTTNPLAAPSGLAFGQASNVKPIRIPANSLTKPISLGLGRGVEMAGMQGMNAYLLQNLNQILTSGMGAPLANMLGLGSPWLNKPAWPMDKGPGGDEEEVDDEEMGVAETYADYMPTKLKLGRKHPDPVVETASLSSVEPVDVTYKPQLPDETIRGGLLSALQLEAVVYASQAQEHMLPDGTRAGFLIGDGAGVGKGRTIAGIIFENFLRGRKRAIWVSVSNDLKYDAERDLRDIGASYIEVHSLSKFKYAKISSGINGNVKKGVVFCTYSALIGETHANTKYRTRLKQLLQWCGEDFDGLIVFDECHKAKNLCPVGSGKATKTGLTALELQNKLPKARVVYASATGASEPRNMAYMVRLGIWGEGTPFPTFMDFINAVEKRGVGAMEIVAMDMKMRGMYIARQLSFHGVSFKIEEVPLCESFKETYDKAVALWVEAMQRFTEAAELIDAEARMKKTMWGQFWSAHQRFFKYLCIASKVNHAVITAREAVKCGKCVVIGLQSTGEARTLEQLERDDGELSDFVSTAK</sequence>
<dbReference type="GO" id="GO:0005634">
    <property type="term" value="C:nucleus"/>
    <property type="evidence" value="ECO:0007669"/>
    <property type="project" value="UniProtKB-SubCell"/>
</dbReference>
<dbReference type="GO" id="GO:0006355">
    <property type="term" value="P:regulation of DNA-templated transcription"/>
    <property type="evidence" value="ECO:0007669"/>
    <property type="project" value="InterPro"/>
</dbReference>
<keyword evidence="8" id="KW-1185">Reference proteome</keyword>
<dbReference type="AlphaFoldDB" id="A0A9P0XD99"/>
<keyword evidence="4" id="KW-0539">Nucleus</keyword>
<dbReference type="Gene3D" id="3.40.50.300">
    <property type="entry name" value="P-loop containing nucleotide triphosphate hydrolases"/>
    <property type="match status" value="1"/>
</dbReference>
<dbReference type="PANTHER" id="PTHR12706:SF30">
    <property type="entry name" value="PROTEIN STRAWBERRY NOTCH-RELATED"/>
    <property type="match status" value="1"/>
</dbReference>
<dbReference type="PANTHER" id="PTHR12706">
    <property type="entry name" value="STRAWBERRY NOTCH-RELATED"/>
    <property type="match status" value="1"/>
</dbReference>
<comment type="similarity">
    <text evidence="2">Belongs to the SBNO family.</text>
</comment>
<feature type="region of interest" description="Disordered" evidence="5">
    <location>
        <begin position="1"/>
        <end position="48"/>
    </location>
</feature>
<evidence type="ECO:0000256" key="4">
    <source>
        <dbReference type="ARBA" id="ARBA00023242"/>
    </source>
</evidence>
<dbReference type="Pfam" id="PF13872">
    <property type="entry name" value="AAA_34"/>
    <property type="match status" value="1"/>
</dbReference>
<dbReference type="InterPro" id="IPR027417">
    <property type="entry name" value="P-loop_NTPase"/>
</dbReference>
<evidence type="ECO:0000313" key="8">
    <source>
        <dbReference type="Proteomes" id="UP001152562"/>
    </source>
</evidence>
<dbReference type="GO" id="GO:0009967">
    <property type="term" value="P:positive regulation of signal transduction"/>
    <property type="evidence" value="ECO:0007669"/>
    <property type="project" value="UniProtKB-ARBA"/>
</dbReference>
<evidence type="ECO:0000313" key="7">
    <source>
        <dbReference type="EMBL" id="CAH4030631.1"/>
    </source>
</evidence>
<keyword evidence="3" id="KW-0175">Coiled coil</keyword>
<dbReference type="Proteomes" id="UP001152562">
    <property type="component" value="Unassembled WGS sequence"/>
</dbReference>
<gene>
    <name evidence="7" type="ORF">PIBRA_LOCUS7259</name>
</gene>
<proteinExistence type="inferred from homology"/>
<comment type="caution">
    <text evidence="7">The sequence shown here is derived from an EMBL/GenBank/DDBJ whole genome shotgun (WGS) entry which is preliminary data.</text>
</comment>
<dbReference type="EMBL" id="CALOZG010000010">
    <property type="protein sequence ID" value="CAH4030631.1"/>
    <property type="molecule type" value="Genomic_DNA"/>
</dbReference>
<organism evidence="7 8">
    <name type="scientific">Pieris brassicae</name>
    <name type="common">White butterfly</name>
    <name type="synonym">Large white butterfly</name>
    <dbReference type="NCBI Taxonomy" id="7116"/>
    <lineage>
        <taxon>Eukaryota</taxon>
        <taxon>Metazoa</taxon>
        <taxon>Ecdysozoa</taxon>
        <taxon>Arthropoda</taxon>
        <taxon>Hexapoda</taxon>
        <taxon>Insecta</taxon>
        <taxon>Pterygota</taxon>
        <taxon>Neoptera</taxon>
        <taxon>Endopterygota</taxon>
        <taxon>Lepidoptera</taxon>
        <taxon>Glossata</taxon>
        <taxon>Ditrysia</taxon>
        <taxon>Papilionoidea</taxon>
        <taxon>Pieridae</taxon>
        <taxon>Pierinae</taxon>
        <taxon>Pieris</taxon>
    </lineage>
</organism>
<evidence type="ECO:0000256" key="5">
    <source>
        <dbReference type="SAM" id="MobiDB-lite"/>
    </source>
</evidence>
<name>A0A9P0XD99_PIEBR</name>
<dbReference type="GO" id="GO:0042393">
    <property type="term" value="F:histone binding"/>
    <property type="evidence" value="ECO:0007669"/>
    <property type="project" value="TreeGrafter"/>
</dbReference>
<protein>
    <recommendedName>
        <fullName evidence="6">Strawberry notch AAA domain-containing protein</fullName>
    </recommendedName>
</protein>
<dbReference type="InterPro" id="IPR026741">
    <property type="entry name" value="SNO"/>
</dbReference>
<reference evidence="7" key="1">
    <citation type="submission" date="2022-05" db="EMBL/GenBank/DDBJ databases">
        <authorList>
            <person name="Okamura Y."/>
        </authorList>
    </citation>
    <scope>NUCLEOTIDE SEQUENCE</scope>
</reference>